<evidence type="ECO:0000256" key="8">
    <source>
        <dbReference type="ARBA" id="ARBA00025100"/>
    </source>
</evidence>
<dbReference type="GO" id="GO:0080162">
    <property type="term" value="P:endoplasmic reticulum to cytosol auxin transport"/>
    <property type="evidence" value="ECO:0007669"/>
    <property type="project" value="InterPro"/>
</dbReference>
<keyword evidence="2" id="KW-0813">Transport</keyword>
<keyword evidence="3 10" id="KW-0812">Transmembrane</keyword>
<dbReference type="PANTHER" id="PTHR31651:SF3">
    <property type="entry name" value="PROTEIN PIN-LIKES 7"/>
    <property type="match status" value="1"/>
</dbReference>
<protein>
    <recommendedName>
        <fullName evidence="13">Auxin efflux carrier family protein</fullName>
    </recommendedName>
</protein>
<keyword evidence="4" id="KW-0256">Endoplasmic reticulum</keyword>
<dbReference type="GO" id="GO:0005789">
    <property type="term" value="C:endoplasmic reticulum membrane"/>
    <property type="evidence" value="ECO:0007669"/>
    <property type="project" value="UniProtKB-SubCell"/>
</dbReference>
<feature type="transmembrane region" description="Helical" evidence="10">
    <location>
        <begin position="147"/>
        <end position="169"/>
    </location>
</feature>
<feature type="transmembrane region" description="Helical" evidence="10">
    <location>
        <begin position="304"/>
        <end position="327"/>
    </location>
</feature>
<evidence type="ECO:0000256" key="3">
    <source>
        <dbReference type="ARBA" id="ARBA00022692"/>
    </source>
</evidence>
<feature type="transmembrane region" description="Helical" evidence="10">
    <location>
        <begin position="72"/>
        <end position="94"/>
    </location>
</feature>
<keyword evidence="6 10" id="KW-0472">Membrane</keyword>
<reference evidence="11 12" key="1">
    <citation type="submission" date="2024-04" db="EMBL/GenBank/DDBJ databases">
        <authorList>
            <person name="Fracassetti M."/>
        </authorList>
    </citation>
    <scope>NUCLEOTIDE SEQUENCE [LARGE SCALE GENOMIC DNA]</scope>
</reference>
<name>A0AAV2FNZ1_9ROSI</name>
<evidence type="ECO:0000256" key="7">
    <source>
        <dbReference type="ARBA" id="ARBA00023294"/>
    </source>
</evidence>
<organism evidence="11 12">
    <name type="scientific">Linum trigynum</name>
    <dbReference type="NCBI Taxonomy" id="586398"/>
    <lineage>
        <taxon>Eukaryota</taxon>
        <taxon>Viridiplantae</taxon>
        <taxon>Streptophyta</taxon>
        <taxon>Embryophyta</taxon>
        <taxon>Tracheophyta</taxon>
        <taxon>Spermatophyta</taxon>
        <taxon>Magnoliopsida</taxon>
        <taxon>eudicotyledons</taxon>
        <taxon>Gunneridae</taxon>
        <taxon>Pentapetalae</taxon>
        <taxon>rosids</taxon>
        <taxon>fabids</taxon>
        <taxon>Malpighiales</taxon>
        <taxon>Linaceae</taxon>
        <taxon>Linum</taxon>
    </lineage>
</organism>
<feature type="transmembrane region" description="Helical" evidence="10">
    <location>
        <begin position="42"/>
        <end position="60"/>
    </location>
</feature>
<gene>
    <name evidence="11" type="ORF">LTRI10_LOCUS40188</name>
</gene>
<dbReference type="Pfam" id="PF03547">
    <property type="entry name" value="Mem_trans"/>
    <property type="match status" value="1"/>
</dbReference>
<dbReference type="AlphaFoldDB" id="A0AAV2FNZ1"/>
<keyword evidence="7" id="KW-0927">Auxin signaling pathway</keyword>
<feature type="transmembrane region" description="Helical" evidence="10">
    <location>
        <begin position="106"/>
        <end position="127"/>
    </location>
</feature>
<evidence type="ECO:0000256" key="4">
    <source>
        <dbReference type="ARBA" id="ARBA00022824"/>
    </source>
</evidence>
<dbReference type="GO" id="GO:0009734">
    <property type="term" value="P:auxin-activated signaling pathway"/>
    <property type="evidence" value="ECO:0007669"/>
    <property type="project" value="UniProtKB-KW"/>
</dbReference>
<dbReference type="Proteomes" id="UP001497516">
    <property type="component" value="Chromosome 7"/>
</dbReference>
<evidence type="ECO:0000256" key="5">
    <source>
        <dbReference type="ARBA" id="ARBA00022989"/>
    </source>
</evidence>
<evidence type="ECO:0000313" key="12">
    <source>
        <dbReference type="Proteomes" id="UP001497516"/>
    </source>
</evidence>
<dbReference type="InterPro" id="IPR004776">
    <property type="entry name" value="Mem_transp_PIN-like"/>
</dbReference>
<feature type="transmembrane region" description="Helical" evidence="10">
    <location>
        <begin position="6"/>
        <end position="30"/>
    </location>
</feature>
<keyword evidence="5 10" id="KW-1133">Transmembrane helix</keyword>
<feature type="transmembrane region" description="Helical" evidence="10">
    <location>
        <begin position="339"/>
        <end position="360"/>
    </location>
</feature>
<feature type="transmembrane region" description="Helical" evidence="10">
    <location>
        <begin position="272"/>
        <end position="292"/>
    </location>
</feature>
<evidence type="ECO:0000256" key="6">
    <source>
        <dbReference type="ARBA" id="ARBA00023136"/>
    </source>
</evidence>
<evidence type="ECO:0000256" key="1">
    <source>
        <dbReference type="ARBA" id="ARBA00004477"/>
    </source>
</evidence>
<evidence type="ECO:0000313" key="11">
    <source>
        <dbReference type="EMBL" id="CAL1400035.1"/>
    </source>
</evidence>
<dbReference type="PANTHER" id="PTHR31651">
    <property type="match status" value="1"/>
</dbReference>
<evidence type="ECO:0000256" key="2">
    <source>
        <dbReference type="ARBA" id="ARBA00022448"/>
    </source>
</evidence>
<evidence type="ECO:0000256" key="9">
    <source>
        <dbReference type="ARBA" id="ARBA00025752"/>
    </source>
</evidence>
<comment type="subcellular location">
    <subcellularLocation>
        <location evidence="1">Endoplasmic reticulum membrane</location>
        <topology evidence="1">Multi-pass membrane protein</topology>
    </subcellularLocation>
</comment>
<keyword evidence="12" id="KW-1185">Reference proteome</keyword>
<comment type="function">
    <text evidence="8">Involved in cellular auxin homeostasis by regulating auxin metabolism. Regulates intracellular auxin accumulation at the endoplasmic reticulum and thus auxin availability for nuclear auxin signaling.</text>
</comment>
<dbReference type="InterPro" id="IPR045033">
    <property type="entry name" value="PILS1/3/4/5/7"/>
</dbReference>
<evidence type="ECO:0000256" key="10">
    <source>
        <dbReference type="SAM" id="Phobius"/>
    </source>
</evidence>
<feature type="transmembrane region" description="Helical" evidence="10">
    <location>
        <begin position="372"/>
        <end position="395"/>
    </location>
</feature>
<feature type="transmembrane region" description="Helical" evidence="10">
    <location>
        <begin position="240"/>
        <end position="260"/>
    </location>
</feature>
<proteinExistence type="inferred from homology"/>
<comment type="similarity">
    <text evidence="9">Belongs to the auxin efflux carrier (TC 2.A.69.2) family.</text>
</comment>
<accession>A0AAV2FNZ1</accession>
<sequence>MGFWTLLQVASMPVIQVLVIGLLGALLATGYCNILHADARNYLNKVVFTVFTPSLLFSILSKTVTLDDIISWWFMPVNIGLTMLFGGLLGWLVVKVLRPKPHLEGLVIATCATGNYGNLLLIVLPAICKEDGTPFGEDHATCGSVGLSYASFSAALGSIYVWTIAYQLVRNSAIKLEQLEVADELEASKLLNDVDEDANLQGSLLLEDARAPKPAAASSGWSQVVEVLHRILHELTAPPTLATIFGFLFGATAFLRNLIVGEGAPLRVIQDSIALLGDGTIPSITLILGGNLTQGLRSSNIKPWMIVGVVCVRYVFLPVIGICMVKAASGLGLLPADPLFAYVLMLHYSIPPAMNIGTMTQLFDVAQEECSVIYLWTYLFAAVALTLWSTVYLWMLS</sequence>
<dbReference type="EMBL" id="OZ034820">
    <property type="protein sequence ID" value="CAL1400035.1"/>
    <property type="molecule type" value="Genomic_DNA"/>
</dbReference>
<evidence type="ECO:0008006" key="13">
    <source>
        <dbReference type="Google" id="ProtNLM"/>
    </source>
</evidence>